<reference evidence="9" key="1">
    <citation type="submission" date="2022-05" db="EMBL/GenBank/DDBJ databases">
        <title>The Musa troglodytarum L. genome provides insights into the mechanism of non-climacteric behaviour and enrichment of carotenoids.</title>
        <authorList>
            <person name="Wang J."/>
        </authorList>
    </citation>
    <scope>NUCLEOTIDE SEQUENCE</scope>
    <source>
        <tissue evidence="9">Leaf</tissue>
    </source>
</reference>
<dbReference type="InterPro" id="IPR001563">
    <property type="entry name" value="Peptidase_S10"/>
</dbReference>
<dbReference type="InterPro" id="IPR018202">
    <property type="entry name" value="Ser_caboxypep_ser_AS"/>
</dbReference>
<dbReference type="PROSITE" id="PS00131">
    <property type="entry name" value="CARBOXYPEPT_SER_SER"/>
    <property type="match status" value="1"/>
</dbReference>
<dbReference type="GO" id="GO:0004185">
    <property type="term" value="F:serine-type carboxypeptidase activity"/>
    <property type="evidence" value="ECO:0007669"/>
    <property type="project" value="UniProtKB-UniRule"/>
</dbReference>
<dbReference type="Gene3D" id="6.10.250.940">
    <property type="match status" value="1"/>
</dbReference>
<dbReference type="PANTHER" id="PTHR11802:SF223">
    <property type="entry name" value="CARBOXYPEPTIDASE"/>
    <property type="match status" value="1"/>
</dbReference>
<keyword evidence="4 8" id="KW-0732">Signal</keyword>
<protein>
    <recommendedName>
        <fullName evidence="8">Carboxypeptidase</fullName>
        <ecNumber evidence="8">3.4.16.-</ecNumber>
    </recommendedName>
</protein>
<name>A0A9E7K7S2_9LILI</name>
<dbReference type="EMBL" id="CP097507">
    <property type="protein sequence ID" value="URE06245.1"/>
    <property type="molecule type" value="Genomic_DNA"/>
</dbReference>
<evidence type="ECO:0000256" key="3">
    <source>
        <dbReference type="ARBA" id="ARBA00022670"/>
    </source>
</evidence>
<dbReference type="InterPro" id="IPR029058">
    <property type="entry name" value="AB_hydrolase_fold"/>
</dbReference>
<evidence type="ECO:0000313" key="9">
    <source>
        <dbReference type="EMBL" id="URE06245.1"/>
    </source>
</evidence>
<keyword evidence="3 8" id="KW-0645">Protease</keyword>
<dbReference type="EC" id="3.4.16.-" evidence="8"/>
<evidence type="ECO:0000256" key="5">
    <source>
        <dbReference type="ARBA" id="ARBA00022801"/>
    </source>
</evidence>
<dbReference type="GO" id="GO:0006508">
    <property type="term" value="P:proteolysis"/>
    <property type="evidence" value="ECO:0007669"/>
    <property type="project" value="UniProtKB-KW"/>
</dbReference>
<evidence type="ECO:0000256" key="4">
    <source>
        <dbReference type="ARBA" id="ARBA00022729"/>
    </source>
</evidence>
<dbReference type="SUPFAM" id="SSF53474">
    <property type="entry name" value="alpha/beta-Hydrolases"/>
    <property type="match status" value="1"/>
</dbReference>
<keyword evidence="5 8" id="KW-0378">Hydrolase</keyword>
<comment type="similarity">
    <text evidence="1 8">Belongs to the peptidase S10 family.</text>
</comment>
<dbReference type="Gene3D" id="3.40.50.1820">
    <property type="entry name" value="alpha/beta hydrolase"/>
    <property type="match status" value="1"/>
</dbReference>
<keyword evidence="2 8" id="KW-0121">Carboxypeptidase</keyword>
<sequence>MMPQASFHVLFIWSLVVASCALSSAGSSLRQKLDRVVGLPGQPPVGFRQYAGYVTIDEGLGKALFYWFFEATHRPAEKPLLLWLNGGPGCSSIGFGEAQEIGPFLVKKDVPELELNEYAWNKAANLLFLEAPAGVGFSYSNITDVQGDNATAFGSYSFLVKWFQRFPRYRLNEFYIAGESYAGHYVPQLANVILEQNTKAKEEDHINLKGLMIGNAVMDSETDIRGMVDYAWDHALISDRVYHNIKTSCNFSAVVPTQECSKGLQQYYEVYQIIDMYSLYTPRCESGYPKFSSSLVQGEETLISISKFEDLLKIPMGYDPCLQTYATVYFNRPDVQKALHANVTRLSHPWSLCSSSVVRAWSDSDRSVLPIIRKLIDAGLRMWVFSGDADARVPVTSTRYTLNKLRLSITEDWSPWYSHKQVGGWTIIYEGLTFVTIRVAGHQVPTFAPRQSLQIVEHFLANKKLPSFPF</sequence>
<dbReference type="Pfam" id="PF00450">
    <property type="entry name" value="Peptidase_S10"/>
    <property type="match status" value="1"/>
</dbReference>
<evidence type="ECO:0000256" key="1">
    <source>
        <dbReference type="ARBA" id="ARBA00009431"/>
    </source>
</evidence>
<dbReference type="OrthoDB" id="443318at2759"/>
<keyword evidence="6" id="KW-1015">Disulfide bond</keyword>
<dbReference type="AlphaFoldDB" id="A0A9E7K7S2"/>
<proteinExistence type="inferred from homology"/>
<dbReference type="PANTHER" id="PTHR11802">
    <property type="entry name" value="SERINE PROTEASE FAMILY S10 SERINE CARBOXYPEPTIDASE"/>
    <property type="match status" value="1"/>
</dbReference>
<organism evidence="9 10">
    <name type="scientific">Musa troglodytarum</name>
    <name type="common">fe'i banana</name>
    <dbReference type="NCBI Taxonomy" id="320322"/>
    <lineage>
        <taxon>Eukaryota</taxon>
        <taxon>Viridiplantae</taxon>
        <taxon>Streptophyta</taxon>
        <taxon>Embryophyta</taxon>
        <taxon>Tracheophyta</taxon>
        <taxon>Spermatophyta</taxon>
        <taxon>Magnoliopsida</taxon>
        <taxon>Liliopsida</taxon>
        <taxon>Zingiberales</taxon>
        <taxon>Musaceae</taxon>
        <taxon>Musa</taxon>
    </lineage>
</organism>
<keyword evidence="7" id="KW-0325">Glycoprotein</keyword>
<feature type="signal peptide" evidence="8">
    <location>
        <begin position="1"/>
        <end position="18"/>
    </location>
</feature>
<dbReference type="PRINTS" id="PR00724">
    <property type="entry name" value="CRBOXYPTASEC"/>
</dbReference>
<evidence type="ECO:0000313" key="10">
    <source>
        <dbReference type="Proteomes" id="UP001055439"/>
    </source>
</evidence>
<evidence type="ECO:0000256" key="8">
    <source>
        <dbReference type="RuleBase" id="RU361156"/>
    </source>
</evidence>
<keyword evidence="10" id="KW-1185">Reference proteome</keyword>
<gene>
    <name evidence="9" type="ORF">MUK42_20256</name>
</gene>
<dbReference type="GO" id="GO:0005773">
    <property type="term" value="C:vacuole"/>
    <property type="evidence" value="ECO:0007669"/>
    <property type="project" value="TreeGrafter"/>
</dbReference>
<accession>A0A9E7K7S2</accession>
<feature type="chain" id="PRO_5039743412" description="Carboxypeptidase" evidence="8">
    <location>
        <begin position="19"/>
        <end position="470"/>
    </location>
</feature>
<evidence type="ECO:0000256" key="6">
    <source>
        <dbReference type="ARBA" id="ARBA00023157"/>
    </source>
</evidence>
<evidence type="ECO:0000256" key="2">
    <source>
        <dbReference type="ARBA" id="ARBA00022645"/>
    </source>
</evidence>
<dbReference type="FunFam" id="3.40.50.1820:FF:000013">
    <property type="entry name" value="Carboxypeptidase"/>
    <property type="match status" value="1"/>
</dbReference>
<evidence type="ECO:0000256" key="7">
    <source>
        <dbReference type="ARBA" id="ARBA00023180"/>
    </source>
</evidence>
<dbReference type="FunFam" id="3.40.50.11320:FF:000001">
    <property type="entry name" value="Carboxypeptidase"/>
    <property type="match status" value="1"/>
</dbReference>
<dbReference type="Proteomes" id="UP001055439">
    <property type="component" value="Chromosome 5"/>
</dbReference>
<dbReference type="Gene3D" id="3.40.50.11320">
    <property type="match status" value="1"/>
</dbReference>